<keyword evidence="5" id="KW-1185">Reference proteome</keyword>
<dbReference type="Gene3D" id="3.90.79.10">
    <property type="entry name" value="Nucleoside Triphosphate Pyrophosphohydrolase"/>
    <property type="match status" value="1"/>
</dbReference>
<feature type="region of interest" description="Disordered" evidence="2">
    <location>
        <begin position="160"/>
        <end position="180"/>
    </location>
</feature>
<accession>A0ABT9PKL0</accession>
<dbReference type="GO" id="GO:0035539">
    <property type="term" value="F:8-oxo-7,8-dihydrodeoxyguanosine triphosphate pyrophosphatase activity"/>
    <property type="evidence" value="ECO:0007669"/>
    <property type="project" value="UniProtKB-EC"/>
</dbReference>
<evidence type="ECO:0000259" key="3">
    <source>
        <dbReference type="PROSITE" id="PS51462"/>
    </source>
</evidence>
<evidence type="ECO:0000313" key="4">
    <source>
        <dbReference type="EMBL" id="MDP9833257.1"/>
    </source>
</evidence>
<dbReference type="SUPFAM" id="SSF53254">
    <property type="entry name" value="Phosphoglycerate mutase-like"/>
    <property type="match status" value="1"/>
</dbReference>
<dbReference type="PROSITE" id="PS51462">
    <property type="entry name" value="NUDIX"/>
    <property type="match status" value="1"/>
</dbReference>
<keyword evidence="1 4" id="KW-0378">Hydrolase</keyword>
<name>A0ABT9PKL0_9ACTO</name>
<dbReference type="CDD" id="cd03673">
    <property type="entry name" value="NUDIX_Ap6A_hydrolase"/>
    <property type="match status" value="1"/>
</dbReference>
<reference evidence="4 5" key="1">
    <citation type="submission" date="2023-07" db="EMBL/GenBank/DDBJ databases">
        <title>Sequencing the genomes of 1000 actinobacteria strains.</title>
        <authorList>
            <person name="Klenk H.-P."/>
        </authorList>
    </citation>
    <scope>NUCLEOTIDE SEQUENCE [LARGE SCALE GENOMIC DNA]</scope>
    <source>
        <strain evidence="4 5">DSM 19515</strain>
    </source>
</reference>
<dbReference type="EC" id="3.6.1.55" evidence="4"/>
<protein>
    <submittedName>
        <fullName evidence="4">8-oxo-dGTP diphosphatase</fullName>
        <ecNumber evidence="4">3.6.1.55</ecNumber>
    </submittedName>
</protein>
<dbReference type="InterPro" id="IPR013078">
    <property type="entry name" value="His_Pase_superF_clade-1"/>
</dbReference>
<dbReference type="EMBL" id="JAUSQL010000001">
    <property type="protein sequence ID" value="MDP9833257.1"/>
    <property type="molecule type" value="Genomic_DNA"/>
</dbReference>
<evidence type="ECO:0000256" key="2">
    <source>
        <dbReference type="SAM" id="MobiDB-lite"/>
    </source>
</evidence>
<dbReference type="Gene3D" id="3.40.50.1240">
    <property type="entry name" value="Phosphoglycerate mutase-like"/>
    <property type="match status" value="1"/>
</dbReference>
<dbReference type="InterPro" id="IPR029033">
    <property type="entry name" value="His_PPase_superfam"/>
</dbReference>
<dbReference type="InterPro" id="IPR051325">
    <property type="entry name" value="Nudix_hydrolase_domain"/>
</dbReference>
<dbReference type="InterPro" id="IPR015797">
    <property type="entry name" value="NUDIX_hydrolase-like_dom_sf"/>
</dbReference>
<dbReference type="SMART" id="SM00855">
    <property type="entry name" value="PGAM"/>
    <property type="match status" value="1"/>
</dbReference>
<feature type="domain" description="Nudix hydrolase" evidence="3">
    <location>
        <begin position="3"/>
        <end position="141"/>
    </location>
</feature>
<dbReference type="PROSITE" id="PS00893">
    <property type="entry name" value="NUDIX_BOX"/>
    <property type="match status" value="1"/>
</dbReference>
<dbReference type="PANTHER" id="PTHR21340:SF0">
    <property type="entry name" value="BIS(5'-NUCLEOSYL)-TETRAPHOSPHATASE [ASYMMETRICAL]"/>
    <property type="match status" value="1"/>
</dbReference>
<dbReference type="Proteomes" id="UP001230145">
    <property type="component" value="Unassembled WGS sequence"/>
</dbReference>
<dbReference type="InterPro" id="IPR020084">
    <property type="entry name" value="NUDIX_hydrolase_CS"/>
</dbReference>
<gene>
    <name evidence="4" type="ORF">J2S45_001936</name>
</gene>
<sequence length="318" mass="35257">MSVDIRAAGAVIWRRRSHRLEVLIVHRPTWKDWSFPKGKVKGEETLHECCIREMKEETGHDVVLGAPLGWQHYTVGGGKSKEVRYWAATVARKGHPALAARRKAHPASKKEIDDVRWVTVKAAHKLLTRKGDRKMLDHLTDLDNRGLACTTPVLIARHARATKRSVHKGPEQTRPLTKTGQARAKRLVALLAAYGVEKVVSSPWKRCVDTVAPYAKATGVGVDEREELTEASHARKPKKTAAALGRVLCAGEPAVVCVHRPTLPTALEVLGDVTPPRLRRQLPGKDPWLRTGEIMVVHVAKKKGECVVVAFEKIRPAM</sequence>
<proteinExistence type="predicted"/>
<dbReference type="PANTHER" id="PTHR21340">
    <property type="entry name" value="DIADENOSINE 5,5-P1,P4-TETRAPHOSPHATE PYROPHOSPHOHYDROLASE MUTT"/>
    <property type="match status" value="1"/>
</dbReference>
<dbReference type="Pfam" id="PF00300">
    <property type="entry name" value="His_Phos_1"/>
    <property type="match status" value="1"/>
</dbReference>
<comment type="caution">
    <text evidence="4">The sequence shown here is derived from an EMBL/GenBank/DDBJ whole genome shotgun (WGS) entry which is preliminary data.</text>
</comment>
<dbReference type="CDD" id="cd07040">
    <property type="entry name" value="HP"/>
    <property type="match status" value="1"/>
</dbReference>
<evidence type="ECO:0000313" key="5">
    <source>
        <dbReference type="Proteomes" id="UP001230145"/>
    </source>
</evidence>
<dbReference type="InterPro" id="IPR000086">
    <property type="entry name" value="NUDIX_hydrolase_dom"/>
</dbReference>
<evidence type="ECO:0000256" key="1">
    <source>
        <dbReference type="ARBA" id="ARBA00022801"/>
    </source>
</evidence>
<dbReference type="RefSeq" id="WP_296932015.1">
    <property type="nucleotide sequence ID" value="NZ_JAUSQL010000001.1"/>
</dbReference>
<dbReference type="SUPFAM" id="SSF55811">
    <property type="entry name" value="Nudix"/>
    <property type="match status" value="1"/>
</dbReference>
<organism evidence="4 5">
    <name type="scientific">Trueperella abortisuis</name>
    <dbReference type="NCBI Taxonomy" id="445930"/>
    <lineage>
        <taxon>Bacteria</taxon>
        <taxon>Bacillati</taxon>
        <taxon>Actinomycetota</taxon>
        <taxon>Actinomycetes</taxon>
        <taxon>Actinomycetales</taxon>
        <taxon>Actinomycetaceae</taxon>
        <taxon>Trueperella</taxon>
    </lineage>
</organism>
<dbReference type="Pfam" id="PF00293">
    <property type="entry name" value="NUDIX"/>
    <property type="match status" value="1"/>
</dbReference>